<organism evidence="3 4">
    <name type="scientific">Galeopterus variegatus</name>
    <name type="common">Malayan flying lemur</name>
    <name type="synonym">Cynocephalus variegatus</name>
    <dbReference type="NCBI Taxonomy" id="482537"/>
    <lineage>
        <taxon>Eukaryota</taxon>
        <taxon>Metazoa</taxon>
        <taxon>Chordata</taxon>
        <taxon>Craniata</taxon>
        <taxon>Vertebrata</taxon>
        <taxon>Euteleostomi</taxon>
        <taxon>Mammalia</taxon>
        <taxon>Eutheria</taxon>
        <taxon>Euarchontoglires</taxon>
        <taxon>Dermoptera</taxon>
        <taxon>Cynocephalidae</taxon>
        <taxon>Galeopterus</taxon>
    </lineage>
</organism>
<proteinExistence type="predicted"/>
<feature type="domain" description="KRAB" evidence="2">
    <location>
        <begin position="82"/>
        <end position="131"/>
    </location>
</feature>
<dbReference type="RefSeq" id="XP_008562190.1">
    <property type="nucleotide sequence ID" value="XM_008563968.1"/>
</dbReference>
<dbReference type="InterPro" id="IPR050169">
    <property type="entry name" value="Krueppel_C2H2_ZnF"/>
</dbReference>
<gene>
    <name evidence="4 5" type="primary">LOC103582346</name>
</gene>
<dbReference type="Proteomes" id="UP000694923">
    <property type="component" value="Unplaced"/>
</dbReference>
<dbReference type="SMART" id="SM00349">
    <property type="entry name" value="KRAB"/>
    <property type="match status" value="1"/>
</dbReference>
<name>A0ABM0Q1E9_GALVR</name>
<dbReference type="Gene3D" id="6.10.140.140">
    <property type="match status" value="1"/>
</dbReference>
<feature type="region of interest" description="Disordered" evidence="1">
    <location>
        <begin position="30"/>
        <end position="61"/>
    </location>
</feature>
<keyword evidence="3" id="KW-1185">Reference proteome</keyword>
<dbReference type="InterPro" id="IPR001909">
    <property type="entry name" value="KRAB"/>
</dbReference>
<sequence>MATIVLPPTCGELLGPLALSIGFKGPQPMEWVQGTRGPSSRGEEGLGRAARSSLYPTSKQKVHTEEEGLVNELLTSLFKDLVTLEDVAVDFTQEEWALLEPSQRTLYWDVMLENFRNLASLDKPYIIPASI</sequence>
<dbReference type="SUPFAM" id="SSF109640">
    <property type="entry name" value="KRAB domain (Kruppel-associated box)"/>
    <property type="match status" value="1"/>
</dbReference>
<protein>
    <submittedName>
        <fullName evidence="4 5">Zinc finger protein 558-like</fullName>
    </submittedName>
</protein>
<dbReference type="GeneID" id="103582346"/>
<evidence type="ECO:0000313" key="4">
    <source>
        <dbReference type="RefSeq" id="XP_008562190.1"/>
    </source>
</evidence>
<dbReference type="RefSeq" id="XP_008562191.1">
    <property type="nucleotide sequence ID" value="XM_008563969.1"/>
</dbReference>
<evidence type="ECO:0000256" key="1">
    <source>
        <dbReference type="SAM" id="MobiDB-lite"/>
    </source>
</evidence>
<evidence type="ECO:0000259" key="2">
    <source>
        <dbReference type="PROSITE" id="PS50805"/>
    </source>
</evidence>
<dbReference type="CDD" id="cd07765">
    <property type="entry name" value="KRAB_A-box"/>
    <property type="match status" value="1"/>
</dbReference>
<dbReference type="InterPro" id="IPR036051">
    <property type="entry name" value="KRAB_dom_sf"/>
</dbReference>
<evidence type="ECO:0000313" key="5">
    <source>
        <dbReference type="RefSeq" id="XP_008562191.1"/>
    </source>
</evidence>
<dbReference type="PROSITE" id="PS50805">
    <property type="entry name" value="KRAB"/>
    <property type="match status" value="1"/>
</dbReference>
<dbReference type="PANTHER" id="PTHR23232">
    <property type="entry name" value="KRAB DOMAIN C2H2 ZINC FINGER"/>
    <property type="match status" value="1"/>
</dbReference>
<dbReference type="Pfam" id="PF01352">
    <property type="entry name" value="KRAB"/>
    <property type="match status" value="1"/>
</dbReference>
<accession>A0ABM0Q1E9</accession>
<dbReference type="PANTHER" id="PTHR23232:SF140">
    <property type="entry name" value="ZFP92 ZINC FINGER PROTEIN"/>
    <property type="match status" value="1"/>
</dbReference>
<reference evidence="4 5" key="1">
    <citation type="submission" date="2025-05" db="UniProtKB">
        <authorList>
            <consortium name="RefSeq"/>
        </authorList>
    </citation>
    <scope>IDENTIFICATION</scope>
</reference>
<evidence type="ECO:0000313" key="3">
    <source>
        <dbReference type="Proteomes" id="UP000694923"/>
    </source>
</evidence>